<organism evidence="12 13">
    <name type="scientific">Coprinellus micaceus</name>
    <name type="common">Glistening ink-cap mushroom</name>
    <name type="synonym">Coprinus micaceus</name>
    <dbReference type="NCBI Taxonomy" id="71717"/>
    <lineage>
        <taxon>Eukaryota</taxon>
        <taxon>Fungi</taxon>
        <taxon>Dikarya</taxon>
        <taxon>Basidiomycota</taxon>
        <taxon>Agaricomycotina</taxon>
        <taxon>Agaricomycetes</taxon>
        <taxon>Agaricomycetidae</taxon>
        <taxon>Agaricales</taxon>
        <taxon>Agaricineae</taxon>
        <taxon>Psathyrellaceae</taxon>
        <taxon>Coprinellus</taxon>
    </lineage>
</organism>
<dbReference type="OrthoDB" id="497541at2759"/>
<evidence type="ECO:0000256" key="4">
    <source>
        <dbReference type="ARBA" id="ARBA00022676"/>
    </source>
</evidence>
<dbReference type="GO" id="GO:0005789">
    <property type="term" value="C:endoplasmic reticulum membrane"/>
    <property type="evidence" value="ECO:0007669"/>
    <property type="project" value="UniProtKB-SubCell"/>
</dbReference>
<dbReference type="AlphaFoldDB" id="A0A4Y7TXW8"/>
<dbReference type="GO" id="GO:0006487">
    <property type="term" value="P:protein N-linked glycosylation"/>
    <property type="evidence" value="ECO:0007669"/>
    <property type="project" value="TreeGrafter"/>
</dbReference>
<comment type="similarity">
    <text evidence="3 10">Belongs to the glycosyltransferase 22 family.</text>
</comment>
<evidence type="ECO:0000313" key="12">
    <source>
        <dbReference type="EMBL" id="TEB38851.1"/>
    </source>
</evidence>
<dbReference type="InterPro" id="IPR005599">
    <property type="entry name" value="GPI_mannosylTrfase"/>
</dbReference>
<feature type="transmembrane region" description="Helical" evidence="10">
    <location>
        <begin position="436"/>
        <end position="454"/>
    </location>
</feature>
<feature type="transmembrane region" description="Helical" evidence="10">
    <location>
        <begin position="398"/>
        <end position="416"/>
    </location>
</feature>
<dbReference type="UniPathway" id="UPA00378"/>
<dbReference type="Proteomes" id="UP000298030">
    <property type="component" value="Unassembled WGS sequence"/>
</dbReference>
<feature type="compositionally biased region" description="Polar residues" evidence="11">
    <location>
        <begin position="8"/>
        <end position="18"/>
    </location>
</feature>
<feature type="transmembrane region" description="Helical" evidence="10">
    <location>
        <begin position="369"/>
        <end position="386"/>
    </location>
</feature>
<feature type="region of interest" description="Disordered" evidence="11">
    <location>
        <begin position="1"/>
        <end position="31"/>
    </location>
</feature>
<dbReference type="STRING" id="71717.A0A4Y7TXW8"/>
<keyword evidence="6 10" id="KW-0812">Transmembrane</keyword>
<evidence type="ECO:0000256" key="3">
    <source>
        <dbReference type="ARBA" id="ARBA00007063"/>
    </source>
</evidence>
<sequence length="683" mass="77715">MNLAPGTETLTFRRPTTANKEEKPKPSVPKNTLLHEQIRKTHRPWIPSFSLALRILLLVRVAGAMYSNMDDCDEVFNFWEPLHLFTNGNGFQTWELSPVFALRSWAYIIVHFLPARLGLVVGGGLDKRIAFFAVRLFLGVVSALIESAFYRSVVENVNQRVGRYLFFMLAFSAGMWNSATAFLPSSFAMYATAMAYSHVMKTSSRANTRRAMAATLSFATGAIVGWPFALALSLPFVYEELFIYSGDTVQPSEKVQWMAKRWVRMTTAVLAAALIFVPVVGIDSLAYGRVTIVPWNIIRYNIFGGQERGPTLYGIAPWTFYIHNLVLNFNVLTPLALLSLPALAITSVIDRRRLGYAPASEIHSSPFTILGLRLAPFHLWFIVLTLQPHKEERFMFPAYPLLCFNAAITLYLARGWLEVSFIKITKSPYQASRTGIFRQFTFSIIVGTTVLSLSRSVANYKYYHAPMGALFNFQVEELPRLLNDTGLLPDYPPDSREDDRPQIDLTPIHEFNLTLCYGKEWHRFPGHFLVPNGIRVEFIKSEFNGLLPGHFLTPASNAHLLASKWWPRPQTTYTPSGLNDLNVEEPSHYVPTQQCDYLVDLDFPENPRSSKLEPRYAIQSETWERVHCERFLDARNSPLLTRVLWFPGNHWDASNSYGDYCVLKNIESMKQKEAWVALQHKGL</sequence>
<evidence type="ECO:0000256" key="2">
    <source>
        <dbReference type="ARBA" id="ARBA00004922"/>
    </source>
</evidence>
<keyword evidence="13" id="KW-1185">Reference proteome</keyword>
<evidence type="ECO:0000256" key="11">
    <source>
        <dbReference type="SAM" id="MobiDB-lite"/>
    </source>
</evidence>
<evidence type="ECO:0000256" key="1">
    <source>
        <dbReference type="ARBA" id="ARBA00004477"/>
    </source>
</evidence>
<dbReference type="PANTHER" id="PTHR22760:SF2">
    <property type="entry name" value="ALPHA-1,2-MANNOSYLTRANSFERASE ALG9"/>
    <property type="match status" value="1"/>
</dbReference>
<protein>
    <recommendedName>
        <fullName evidence="10">Mannosyltransferase</fullName>
        <ecNumber evidence="10">2.4.1.-</ecNumber>
    </recommendedName>
</protein>
<evidence type="ECO:0000256" key="9">
    <source>
        <dbReference type="ARBA" id="ARBA00023136"/>
    </source>
</evidence>
<name>A0A4Y7TXW8_COPMI</name>
<keyword evidence="9 10" id="KW-0472">Membrane</keyword>
<feature type="transmembrane region" description="Helical" evidence="10">
    <location>
        <begin position="164"/>
        <end position="190"/>
    </location>
</feature>
<gene>
    <name evidence="12" type="ORF">FA13DRAFT_1680488</name>
</gene>
<dbReference type="Pfam" id="PF03901">
    <property type="entry name" value="Glyco_transf_22"/>
    <property type="match status" value="1"/>
</dbReference>
<keyword evidence="7 10" id="KW-0256">Endoplasmic reticulum</keyword>
<feature type="transmembrane region" description="Helical" evidence="10">
    <location>
        <begin position="211"/>
        <end position="238"/>
    </location>
</feature>
<evidence type="ECO:0000256" key="7">
    <source>
        <dbReference type="ARBA" id="ARBA00022824"/>
    </source>
</evidence>
<comment type="caution">
    <text evidence="12">The sequence shown here is derived from an EMBL/GenBank/DDBJ whole genome shotgun (WGS) entry which is preliminary data.</text>
</comment>
<proteinExistence type="inferred from homology"/>
<feature type="transmembrane region" description="Helical" evidence="10">
    <location>
        <begin position="104"/>
        <end position="125"/>
    </location>
</feature>
<keyword evidence="4 10" id="KW-0328">Glycosyltransferase</keyword>
<evidence type="ECO:0000256" key="10">
    <source>
        <dbReference type="RuleBase" id="RU363075"/>
    </source>
</evidence>
<keyword evidence="5 12" id="KW-0808">Transferase</keyword>
<dbReference type="PANTHER" id="PTHR22760">
    <property type="entry name" value="GLYCOSYLTRANSFERASE"/>
    <property type="match status" value="1"/>
</dbReference>
<evidence type="ECO:0000256" key="5">
    <source>
        <dbReference type="ARBA" id="ARBA00022679"/>
    </source>
</evidence>
<feature type="transmembrane region" description="Helical" evidence="10">
    <location>
        <begin position="132"/>
        <end position="152"/>
    </location>
</feature>
<accession>A0A4Y7TXW8</accession>
<keyword evidence="8 10" id="KW-1133">Transmembrane helix</keyword>
<evidence type="ECO:0000256" key="8">
    <source>
        <dbReference type="ARBA" id="ARBA00022989"/>
    </source>
</evidence>
<feature type="transmembrane region" description="Helical" evidence="10">
    <location>
        <begin position="325"/>
        <end position="349"/>
    </location>
</feature>
<comment type="subcellular location">
    <subcellularLocation>
        <location evidence="1 10">Endoplasmic reticulum membrane</location>
        <topology evidence="1 10">Multi-pass membrane protein</topology>
    </subcellularLocation>
</comment>
<evidence type="ECO:0000313" key="13">
    <source>
        <dbReference type="Proteomes" id="UP000298030"/>
    </source>
</evidence>
<reference evidence="12 13" key="1">
    <citation type="journal article" date="2019" name="Nat. Ecol. Evol.">
        <title>Megaphylogeny resolves global patterns of mushroom evolution.</title>
        <authorList>
            <person name="Varga T."/>
            <person name="Krizsan K."/>
            <person name="Foldi C."/>
            <person name="Dima B."/>
            <person name="Sanchez-Garcia M."/>
            <person name="Sanchez-Ramirez S."/>
            <person name="Szollosi G.J."/>
            <person name="Szarkandi J.G."/>
            <person name="Papp V."/>
            <person name="Albert L."/>
            <person name="Andreopoulos W."/>
            <person name="Angelini C."/>
            <person name="Antonin V."/>
            <person name="Barry K.W."/>
            <person name="Bougher N.L."/>
            <person name="Buchanan P."/>
            <person name="Buyck B."/>
            <person name="Bense V."/>
            <person name="Catcheside P."/>
            <person name="Chovatia M."/>
            <person name="Cooper J."/>
            <person name="Damon W."/>
            <person name="Desjardin D."/>
            <person name="Finy P."/>
            <person name="Geml J."/>
            <person name="Haridas S."/>
            <person name="Hughes K."/>
            <person name="Justo A."/>
            <person name="Karasinski D."/>
            <person name="Kautmanova I."/>
            <person name="Kiss B."/>
            <person name="Kocsube S."/>
            <person name="Kotiranta H."/>
            <person name="LaButti K.M."/>
            <person name="Lechner B.E."/>
            <person name="Liimatainen K."/>
            <person name="Lipzen A."/>
            <person name="Lukacs Z."/>
            <person name="Mihaltcheva S."/>
            <person name="Morgado L.N."/>
            <person name="Niskanen T."/>
            <person name="Noordeloos M.E."/>
            <person name="Ohm R.A."/>
            <person name="Ortiz-Santana B."/>
            <person name="Ovrebo C."/>
            <person name="Racz N."/>
            <person name="Riley R."/>
            <person name="Savchenko A."/>
            <person name="Shiryaev A."/>
            <person name="Soop K."/>
            <person name="Spirin V."/>
            <person name="Szebenyi C."/>
            <person name="Tomsovsky M."/>
            <person name="Tulloss R.E."/>
            <person name="Uehling J."/>
            <person name="Grigoriev I.V."/>
            <person name="Vagvolgyi C."/>
            <person name="Papp T."/>
            <person name="Martin F.M."/>
            <person name="Miettinen O."/>
            <person name="Hibbett D.S."/>
            <person name="Nagy L.G."/>
        </authorList>
    </citation>
    <scope>NUCLEOTIDE SEQUENCE [LARGE SCALE GENOMIC DNA]</scope>
    <source>
        <strain evidence="12 13">FP101781</strain>
    </source>
</reference>
<feature type="transmembrane region" description="Helical" evidence="10">
    <location>
        <begin position="45"/>
        <end position="66"/>
    </location>
</feature>
<dbReference type="GO" id="GO:0000026">
    <property type="term" value="F:alpha-1,2-mannosyltransferase activity"/>
    <property type="evidence" value="ECO:0007669"/>
    <property type="project" value="TreeGrafter"/>
</dbReference>
<evidence type="ECO:0000256" key="6">
    <source>
        <dbReference type="ARBA" id="ARBA00022692"/>
    </source>
</evidence>
<feature type="transmembrane region" description="Helical" evidence="10">
    <location>
        <begin position="262"/>
        <end position="282"/>
    </location>
</feature>
<dbReference type="EC" id="2.4.1.-" evidence="10"/>
<comment type="pathway">
    <text evidence="2">Protein modification; protein glycosylation.</text>
</comment>
<dbReference type="EMBL" id="QPFP01000002">
    <property type="protein sequence ID" value="TEB38851.1"/>
    <property type="molecule type" value="Genomic_DNA"/>
</dbReference>